<evidence type="ECO:0000256" key="1">
    <source>
        <dbReference type="ARBA" id="ARBA00004141"/>
    </source>
</evidence>
<sequence>MSSSLQPDYAAIKELHKTLPPFQPIIPVSLLPYLAYILLTLTFGLAFYFSTLPKGVAKESTVAILASILGGFGTVAMFCTVGVYV</sequence>
<comment type="similarity">
    <text evidence="2 6">Belongs to the OST5 family.</text>
</comment>
<evidence type="ECO:0000313" key="7">
    <source>
        <dbReference type="EMBL" id="KAF9786091.1"/>
    </source>
</evidence>
<comment type="subunit">
    <text evidence="6">Component of the oligosaccharyltransferase (OST) complex.</text>
</comment>
<keyword evidence="3 6" id="KW-0812">Transmembrane</keyword>
<dbReference type="Proteomes" id="UP000736335">
    <property type="component" value="Unassembled WGS sequence"/>
</dbReference>
<comment type="function">
    <text evidence="6">Subunit of the oligosaccharyl transferase (OST) complex that catalyzes the initial transfer of a defined glycan (Glc(3)Man(9)GlcNAc(2) in eukaryotes) from the lipid carrier dolichol-pyrophosphate to an asparagine residue within an Asn-X-Ser/Thr consensus motif in nascent polypeptide chains, the first step in protein N-glycosylation. N-glycosylation occurs cotranslationally and the complex associates with the Sec61 complex at the channel-forming translocon complex that mediates protein translocation across the endoplasmic reticulum (ER). All subunits are required for a maximal enzyme activity.</text>
</comment>
<comment type="subcellular location">
    <subcellularLocation>
        <location evidence="1 6">Membrane</location>
        <topology evidence="1 6">Multi-pass membrane protein</topology>
    </subcellularLocation>
</comment>
<accession>A0A9P6HFE5</accession>
<keyword evidence="4 6" id="KW-1133">Transmembrane helix</keyword>
<dbReference type="AlphaFoldDB" id="A0A9P6HFE5"/>
<dbReference type="OrthoDB" id="2503643at2759"/>
<evidence type="ECO:0000256" key="4">
    <source>
        <dbReference type="ARBA" id="ARBA00022989"/>
    </source>
</evidence>
<feature type="transmembrane region" description="Helical" evidence="6">
    <location>
        <begin position="30"/>
        <end position="50"/>
    </location>
</feature>
<dbReference type="GO" id="GO:0008250">
    <property type="term" value="C:oligosaccharyltransferase complex"/>
    <property type="evidence" value="ECO:0007669"/>
    <property type="project" value="UniProtKB-UniRule"/>
</dbReference>
<protein>
    <recommendedName>
        <fullName evidence="6">Dolichyl-diphosphooligosaccharide-protein glycosyltransferase subunit OST5</fullName>
    </recommendedName>
</protein>
<dbReference type="Pfam" id="PF05251">
    <property type="entry name" value="Ost5"/>
    <property type="match status" value="1"/>
</dbReference>
<dbReference type="GO" id="GO:0006487">
    <property type="term" value="P:protein N-linked glycosylation"/>
    <property type="evidence" value="ECO:0007669"/>
    <property type="project" value="UniProtKB-UniRule"/>
</dbReference>
<reference evidence="7" key="2">
    <citation type="submission" date="2020-11" db="EMBL/GenBank/DDBJ databases">
        <authorList>
            <consortium name="DOE Joint Genome Institute"/>
            <person name="Kuo A."/>
            <person name="Miyauchi S."/>
            <person name="Kiss E."/>
            <person name="Drula E."/>
            <person name="Kohler A."/>
            <person name="Sanchez-Garcia M."/>
            <person name="Andreopoulos B."/>
            <person name="Barry K.W."/>
            <person name="Bonito G."/>
            <person name="Buee M."/>
            <person name="Carver A."/>
            <person name="Chen C."/>
            <person name="Cichocki N."/>
            <person name="Clum A."/>
            <person name="Culley D."/>
            <person name="Crous P.W."/>
            <person name="Fauchery L."/>
            <person name="Girlanda M."/>
            <person name="Hayes R."/>
            <person name="Keri Z."/>
            <person name="Labutti K."/>
            <person name="Lipzen A."/>
            <person name="Lombard V."/>
            <person name="Magnuson J."/>
            <person name="Maillard F."/>
            <person name="Morin E."/>
            <person name="Murat C."/>
            <person name="Nolan M."/>
            <person name="Ohm R."/>
            <person name="Pangilinan J."/>
            <person name="Pereira M."/>
            <person name="Perotto S."/>
            <person name="Peter M."/>
            <person name="Riley R."/>
            <person name="Sitrit Y."/>
            <person name="Stielow B."/>
            <person name="Szollosi G."/>
            <person name="Zifcakova L."/>
            <person name="Stursova M."/>
            <person name="Spatafora J.W."/>
            <person name="Tedersoo L."/>
            <person name="Vaario L.-M."/>
            <person name="Yamada A."/>
            <person name="Yan M."/>
            <person name="Wang P."/>
            <person name="Xu J."/>
            <person name="Bruns T."/>
            <person name="Baldrian P."/>
            <person name="Vilgalys R."/>
            <person name="Henrissat B."/>
            <person name="Grigoriev I.V."/>
            <person name="Hibbett D."/>
            <person name="Nagy L.G."/>
            <person name="Martin F.M."/>
        </authorList>
    </citation>
    <scope>NUCLEOTIDE SEQUENCE</scope>
    <source>
        <strain evidence="7">UH-Tt-Lm1</strain>
    </source>
</reference>
<organism evidence="7 8">
    <name type="scientific">Thelephora terrestris</name>
    <dbReference type="NCBI Taxonomy" id="56493"/>
    <lineage>
        <taxon>Eukaryota</taxon>
        <taxon>Fungi</taxon>
        <taxon>Dikarya</taxon>
        <taxon>Basidiomycota</taxon>
        <taxon>Agaricomycotina</taxon>
        <taxon>Agaricomycetes</taxon>
        <taxon>Thelephorales</taxon>
        <taxon>Thelephoraceae</taxon>
        <taxon>Thelephora</taxon>
    </lineage>
</organism>
<evidence type="ECO:0000256" key="3">
    <source>
        <dbReference type="ARBA" id="ARBA00022692"/>
    </source>
</evidence>
<dbReference type="EMBL" id="WIUZ02000006">
    <property type="protein sequence ID" value="KAF9786091.1"/>
    <property type="molecule type" value="Genomic_DNA"/>
</dbReference>
<reference evidence="7" key="1">
    <citation type="journal article" date="2020" name="Nat. Commun.">
        <title>Large-scale genome sequencing of mycorrhizal fungi provides insights into the early evolution of symbiotic traits.</title>
        <authorList>
            <person name="Miyauchi S."/>
            <person name="Kiss E."/>
            <person name="Kuo A."/>
            <person name="Drula E."/>
            <person name="Kohler A."/>
            <person name="Sanchez-Garcia M."/>
            <person name="Morin E."/>
            <person name="Andreopoulos B."/>
            <person name="Barry K.W."/>
            <person name="Bonito G."/>
            <person name="Buee M."/>
            <person name="Carver A."/>
            <person name="Chen C."/>
            <person name="Cichocki N."/>
            <person name="Clum A."/>
            <person name="Culley D."/>
            <person name="Crous P.W."/>
            <person name="Fauchery L."/>
            <person name="Girlanda M."/>
            <person name="Hayes R.D."/>
            <person name="Keri Z."/>
            <person name="LaButti K."/>
            <person name="Lipzen A."/>
            <person name="Lombard V."/>
            <person name="Magnuson J."/>
            <person name="Maillard F."/>
            <person name="Murat C."/>
            <person name="Nolan M."/>
            <person name="Ohm R.A."/>
            <person name="Pangilinan J."/>
            <person name="Pereira M.F."/>
            <person name="Perotto S."/>
            <person name="Peter M."/>
            <person name="Pfister S."/>
            <person name="Riley R."/>
            <person name="Sitrit Y."/>
            <person name="Stielow J.B."/>
            <person name="Szollosi G."/>
            <person name="Zifcakova L."/>
            <person name="Stursova M."/>
            <person name="Spatafora J.W."/>
            <person name="Tedersoo L."/>
            <person name="Vaario L.M."/>
            <person name="Yamada A."/>
            <person name="Yan M."/>
            <person name="Wang P."/>
            <person name="Xu J."/>
            <person name="Bruns T."/>
            <person name="Baldrian P."/>
            <person name="Vilgalys R."/>
            <person name="Dunand C."/>
            <person name="Henrissat B."/>
            <person name="Grigoriev I.V."/>
            <person name="Hibbett D."/>
            <person name="Nagy L.G."/>
            <person name="Martin F.M."/>
        </authorList>
    </citation>
    <scope>NUCLEOTIDE SEQUENCE</scope>
    <source>
        <strain evidence="7">UH-Tt-Lm1</strain>
    </source>
</reference>
<evidence type="ECO:0000256" key="2">
    <source>
        <dbReference type="ARBA" id="ARBA00009825"/>
    </source>
</evidence>
<name>A0A9P6HFE5_9AGAM</name>
<evidence type="ECO:0000256" key="6">
    <source>
        <dbReference type="RuleBase" id="RU367008"/>
    </source>
</evidence>
<dbReference type="InterPro" id="IPR007915">
    <property type="entry name" value="TMEM258/Ost5"/>
</dbReference>
<proteinExistence type="inferred from homology"/>
<evidence type="ECO:0000256" key="5">
    <source>
        <dbReference type="ARBA" id="ARBA00023136"/>
    </source>
</evidence>
<keyword evidence="5 6" id="KW-0472">Membrane</keyword>
<feature type="transmembrane region" description="Helical" evidence="6">
    <location>
        <begin position="62"/>
        <end position="84"/>
    </location>
</feature>
<keyword evidence="8" id="KW-1185">Reference proteome</keyword>
<gene>
    <name evidence="7" type="ORF">BJ322DRAFT_1107954</name>
</gene>
<comment type="caution">
    <text evidence="7">The sequence shown here is derived from an EMBL/GenBank/DDBJ whole genome shotgun (WGS) entry which is preliminary data.</text>
</comment>
<evidence type="ECO:0000313" key="8">
    <source>
        <dbReference type="Proteomes" id="UP000736335"/>
    </source>
</evidence>